<proteinExistence type="predicted"/>
<dbReference type="InterPro" id="IPR045436">
    <property type="entry name" value="DUF6507"/>
</dbReference>
<evidence type="ECO:0000313" key="2">
    <source>
        <dbReference type="Proteomes" id="UP000236723"/>
    </source>
</evidence>
<keyword evidence="2" id="KW-1185">Reference proteome</keyword>
<name>A0A1H5S0U8_9ACTN</name>
<evidence type="ECO:0008006" key="3">
    <source>
        <dbReference type="Google" id="ProtNLM"/>
    </source>
</evidence>
<dbReference type="Proteomes" id="UP000236723">
    <property type="component" value="Unassembled WGS sequence"/>
</dbReference>
<dbReference type="RefSeq" id="WP_103935534.1">
    <property type="nucleotide sequence ID" value="NZ_FNVO01000001.1"/>
</dbReference>
<accession>A0A1H5S0U8</accession>
<reference evidence="2" key="1">
    <citation type="submission" date="2016-10" db="EMBL/GenBank/DDBJ databases">
        <authorList>
            <person name="Varghese N."/>
            <person name="Submissions S."/>
        </authorList>
    </citation>
    <scope>NUCLEOTIDE SEQUENCE [LARGE SCALE GENOMIC DNA]</scope>
    <source>
        <strain evidence="2">DSM 43163</strain>
    </source>
</reference>
<sequence length="115" mass="11607">MTGWNIAPGEVANVVTTVGGYIGDADGGDGLVGQIEDFARHVEDAAMAASSMPIGTALKEYVTHTSPGLKGMVTKTASCVTGAVQATKAYINGDLEMAAEAQRNAVDAPAPRIGG</sequence>
<dbReference type="EMBL" id="FNVO01000001">
    <property type="protein sequence ID" value="SEF44209.1"/>
    <property type="molecule type" value="Genomic_DNA"/>
</dbReference>
<protein>
    <recommendedName>
        <fullName evidence="3">Excreted virulence factor EspC, type VII ESX diderm</fullName>
    </recommendedName>
</protein>
<dbReference type="OrthoDB" id="3256504at2"/>
<dbReference type="AlphaFoldDB" id="A0A1H5S0U8"/>
<organism evidence="1 2">
    <name type="scientific">Thermomonospora echinospora</name>
    <dbReference type="NCBI Taxonomy" id="1992"/>
    <lineage>
        <taxon>Bacteria</taxon>
        <taxon>Bacillati</taxon>
        <taxon>Actinomycetota</taxon>
        <taxon>Actinomycetes</taxon>
        <taxon>Streptosporangiales</taxon>
        <taxon>Thermomonosporaceae</taxon>
        <taxon>Thermomonospora</taxon>
    </lineage>
</organism>
<gene>
    <name evidence="1" type="ORF">SAMN04489712_10134</name>
</gene>
<evidence type="ECO:0000313" key="1">
    <source>
        <dbReference type="EMBL" id="SEF44209.1"/>
    </source>
</evidence>
<dbReference type="Pfam" id="PF20117">
    <property type="entry name" value="DUF6507"/>
    <property type="match status" value="1"/>
</dbReference>